<evidence type="ECO:0000256" key="1">
    <source>
        <dbReference type="ARBA" id="ARBA00022553"/>
    </source>
</evidence>
<feature type="region of interest" description="Disordered" evidence="5">
    <location>
        <begin position="1021"/>
        <end position="1041"/>
    </location>
</feature>
<dbReference type="GO" id="GO:0005938">
    <property type="term" value="C:cell cortex"/>
    <property type="evidence" value="ECO:0007669"/>
    <property type="project" value="TreeGrafter"/>
</dbReference>
<feature type="region of interest" description="Disordered" evidence="5">
    <location>
        <begin position="60"/>
        <end position="124"/>
    </location>
</feature>
<dbReference type="SUPFAM" id="SSF48350">
    <property type="entry name" value="GTPase activation domain, GAP"/>
    <property type="match status" value="1"/>
</dbReference>
<name>A0AAW2AP83_CULAL</name>
<feature type="domain" description="WW" evidence="7">
    <location>
        <begin position="2101"/>
        <end position="2134"/>
    </location>
</feature>
<dbReference type="CDD" id="cd00201">
    <property type="entry name" value="WW"/>
    <property type="match status" value="1"/>
</dbReference>
<feature type="domain" description="Calponin-homology (CH)" evidence="8">
    <location>
        <begin position="1463"/>
        <end position="1578"/>
    </location>
</feature>
<evidence type="ECO:0000259" key="7">
    <source>
        <dbReference type="PROSITE" id="PS50020"/>
    </source>
</evidence>
<keyword evidence="1" id="KW-0597">Phosphoprotein</keyword>
<dbReference type="PROSITE" id="PS50018">
    <property type="entry name" value="RAS_GTPASE_ACTIV_2"/>
    <property type="match status" value="1"/>
</dbReference>
<evidence type="ECO:0000256" key="3">
    <source>
        <dbReference type="ARBA" id="ARBA00022860"/>
    </source>
</evidence>
<dbReference type="InterPro" id="IPR008936">
    <property type="entry name" value="Rho_GTPase_activation_prot"/>
</dbReference>
<dbReference type="Pfam" id="PF00307">
    <property type="entry name" value="CH"/>
    <property type="match status" value="1"/>
</dbReference>
<feature type="region of interest" description="Disordered" evidence="5">
    <location>
        <begin position="682"/>
        <end position="745"/>
    </location>
</feature>
<dbReference type="PROSITE" id="PS01159">
    <property type="entry name" value="WW_DOMAIN_1"/>
    <property type="match status" value="1"/>
</dbReference>
<feature type="region of interest" description="Disordered" evidence="5">
    <location>
        <begin position="328"/>
        <end position="395"/>
    </location>
</feature>
<evidence type="ECO:0000256" key="5">
    <source>
        <dbReference type="SAM" id="MobiDB-lite"/>
    </source>
</evidence>
<dbReference type="Pfam" id="PF03836">
    <property type="entry name" value="RasGAP_C"/>
    <property type="match status" value="1"/>
</dbReference>
<feature type="region of interest" description="Disordered" evidence="5">
    <location>
        <begin position="2358"/>
        <end position="2378"/>
    </location>
</feature>
<accession>A0AAW2AP83</accession>
<dbReference type="Gene3D" id="1.10.506.10">
    <property type="entry name" value="GTPase Activation - p120gap, domain 1"/>
    <property type="match status" value="1"/>
</dbReference>
<dbReference type="GO" id="GO:0005096">
    <property type="term" value="F:GTPase activator activity"/>
    <property type="evidence" value="ECO:0007669"/>
    <property type="project" value="TreeGrafter"/>
</dbReference>
<dbReference type="GO" id="GO:0051015">
    <property type="term" value="F:actin filament binding"/>
    <property type="evidence" value="ECO:0007669"/>
    <property type="project" value="TreeGrafter"/>
</dbReference>
<evidence type="ECO:0000259" key="8">
    <source>
        <dbReference type="PROSITE" id="PS50021"/>
    </source>
</evidence>
<dbReference type="Pfam" id="PF00616">
    <property type="entry name" value="RasGAP"/>
    <property type="match status" value="1"/>
</dbReference>
<feature type="region of interest" description="Disordered" evidence="5">
    <location>
        <begin position="1407"/>
        <end position="1431"/>
    </location>
</feature>
<dbReference type="PANTHER" id="PTHR14149">
    <property type="entry name" value="RAS GTPASE-ACTIVATING PROTEIN WITH IQ MOTIF"/>
    <property type="match status" value="1"/>
</dbReference>
<evidence type="ECO:0000313" key="10">
    <source>
        <dbReference type="Proteomes" id="UP001479290"/>
    </source>
</evidence>
<dbReference type="PROSITE" id="PS50020">
    <property type="entry name" value="WW_DOMAIN_2"/>
    <property type="match status" value="1"/>
</dbReference>
<keyword evidence="2" id="KW-0677">Repeat</keyword>
<gene>
    <name evidence="9" type="ORF">ABG768_022519</name>
</gene>
<dbReference type="EMBL" id="JAWDJR010000005">
    <property type="protein sequence ID" value="KAK9974419.1"/>
    <property type="molecule type" value="Genomic_DNA"/>
</dbReference>
<evidence type="ECO:0000259" key="6">
    <source>
        <dbReference type="PROSITE" id="PS50018"/>
    </source>
</evidence>
<dbReference type="PROSITE" id="PS50096">
    <property type="entry name" value="IQ"/>
    <property type="match status" value="4"/>
</dbReference>
<dbReference type="Proteomes" id="UP001479290">
    <property type="component" value="Unassembled WGS sequence"/>
</dbReference>
<evidence type="ECO:0000256" key="2">
    <source>
        <dbReference type="ARBA" id="ARBA00022737"/>
    </source>
</evidence>
<dbReference type="InterPro" id="IPR000048">
    <property type="entry name" value="IQ_motif_EF-hand-BS"/>
</dbReference>
<dbReference type="InterPro" id="IPR001715">
    <property type="entry name" value="CH_dom"/>
</dbReference>
<dbReference type="GO" id="GO:0005516">
    <property type="term" value="F:calmodulin binding"/>
    <property type="evidence" value="ECO:0007669"/>
    <property type="project" value="UniProtKB-KW"/>
</dbReference>
<feature type="region of interest" description="Disordered" evidence="5">
    <location>
        <begin position="770"/>
        <end position="831"/>
    </location>
</feature>
<feature type="region of interest" description="Disordered" evidence="5">
    <location>
        <begin position="1289"/>
        <end position="1351"/>
    </location>
</feature>
<dbReference type="InterPro" id="IPR001202">
    <property type="entry name" value="WW_dom"/>
</dbReference>
<feature type="region of interest" description="Disordered" evidence="5">
    <location>
        <begin position="1118"/>
        <end position="1181"/>
    </location>
</feature>
<dbReference type="FunFam" id="1.10.506.10:FF:000004">
    <property type="entry name" value="IQ motif containing GTPase activating protein 1"/>
    <property type="match status" value="1"/>
</dbReference>
<feature type="compositionally biased region" description="Polar residues" evidence="5">
    <location>
        <begin position="145"/>
        <end position="157"/>
    </location>
</feature>
<dbReference type="SUPFAM" id="SSF143885">
    <property type="entry name" value="RGC domain-like"/>
    <property type="match status" value="1"/>
</dbReference>
<feature type="region of interest" description="Disordered" evidence="5">
    <location>
        <begin position="1679"/>
        <end position="1703"/>
    </location>
</feature>
<dbReference type="Pfam" id="PF00612">
    <property type="entry name" value="IQ"/>
    <property type="match status" value="2"/>
</dbReference>
<dbReference type="SUPFAM" id="SSF52540">
    <property type="entry name" value="P-loop containing nucleoside triphosphate hydrolases"/>
    <property type="match status" value="1"/>
</dbReference>
<dbReference type="FunFam" id="1.10.418.10:FF:000013">
    <property type="entry name" value="IQ motif containing GTPase activating protein 1"/>
    <property type="match status" value="1"/>
</dbReference>
<feature type="domain" description="Ras-GAP" evidence="6">
    <location>
        <begin position="2425"/>
        <end position="2658"/>
    </location>
</feature>
<keyword evidence="4" id="KW-0175">Coiled coil</keyword>
<feature type="compositionally biased region" description="Basic and acidic residues" evidence="5">
    <location>
        <begin position="1408"/>
        <end position="1420"/>
    </location>
</feature>
<feature type="region of interest" description="Disordered" evidence="5">
    <location>
        <begin position="935"/>
        <end position="1003"/>
    </location>
</feature>
<dbReference type="SMART" id="SM00033">
    <property type="entry name" value="CH"/>
    <property type="match status" value="1"/>
</dbReference>
<feature type="region of interest" description="Disordered" evidence="5">
    <location>
        <begin position="1203"/>
        <end position="1268"/>
    </location>
</feature>
<sequence>MSTMPSIYSDELTMALAAGKWWAMVEIASPISEEPEYGGMWGDLVEAQDTLCPTSLVFSDASEKAQRRSQHSGFSDATRKTTKRSRQKIAQGGPVPARSKQGASVPDWSPHGTPVAAPKDNVGLCQAPPQKLYVETDNLNEKTQQQNFNLESHNPQASRRRPEIRSSLRRGSQLSRKKTSDNAGVDPKSVPVHSGTQQGAPVPDGSPHGTPVAAPKDNVGLCQAPPQKLYVETDNLNEKTQQQNLNLESHNPQASRRRPEIRSSLRRGSQLSRKKTLDNAVVEPKGVPVHSGTPQVAPVPDGSPHGTPAAAPKVLYVETDNLNEKTQQQNFNLESHNHQASRRRPEIRSSLRRGSQLSRKKTSDNAVVDPKGVPVHSETPQVAPVPDGSSHGTPVAAPKVLYVETDNLNEKTQQQNLNLESHNHQASRRRPEIRSSLRRGSQLSRKKTSDNAGVDLKGVPVHSGTPQVAPVPDGSPHGTPVAAPKVIYMEIDNLNEKTQQQNLNLESHNHQASRRRPEIRSSLRRGSQLSRKKTLDNAGVDPKGVPVHSGTPQVAHVPDGSPHGTPVAAPKVLYVETVNLNEKTQQQNFNLESHNHQASRRRPEIRSSLWCGSQLSRKRALDNAGVDQSPPRKKQRMAIEVKVQQSEQGSLTQMDHLCSMFTKFCIISNDNLNEKTQQQNFNLESHNHQASRRRPEIRSSLRRGSQLSRKKTSDNAGVDPKGVPVHSGIPQGAPVPDGSPHGTPVAAPKVIYMEIDNLNEMTQQQNLNLESHNHQASRRRPEIRSSLRRGSQLSRKKTSDNAGVDPKGVLVHSGTPQVASVPDGSSHGTPVAAPKVLYVETDNLNEKMQQQNFNLESHNHQASRRRPEIRSSLWRGSQLSRKKTSDNAVVDPKGVPVHSETPQVAPVPDGSSHGTPVAAPKVLYVETDNLNEKTQQQNLNLESHNHQASRRRPEIRSSLRRGSQLSRKKTLDNAGVDPKGVPVHSGTPQVAHVPDGSPHGTPVAAPKVLYVETVNLNEKTQQQNFNLESHNHQASRRRPEIRSSLWCGSQLSRKRALDNAGVDQSPPRKKQRMAIEVKVQQSEQGSLTQMDHLCSMFTKFCIISNDNLNEKTQQQNLNLESHNHQASRRRPEIRSSLRRGSQLSRKKTSDNAGVDSKGVLVHSGTPQVASVPDGSSHGTPVAAPKVLYVETDNLNEKMQQQNFNLESHNHQASRRRPEIRSSLRRGSQLSRKKTSDNAGVDLKGVPVHSGTPQVAPVPDGSPHGTPVAAPKVLYMETDNLNEKTQQQNFNLESHNHQASRRRPEIRSSLRRGSQLSRKKTSDNAGVDPKSVPVHSGTQQGAPVPDGSPHGIPVAAPKVLYVETNNLNEKTQQRMAIEAGHETCMRPTHKLSRVSEEAGCTMKTVQTLSDHDMDVSDKADLSNESPQRLTGKPEPVCQAIVDDERLSAEEMDERRRQNIAYEYLCHLEEAKQWMEACLEEQLPPTTELENGLRNGVYLGKLAKFFAPQLVSEKKIYDRDQSRYKHSGLHFRHTDNTVQWLRAMESVGLPKIFYPETTDVYDRKNMPKVIYCIHALSLYLYKLGIAPQIQDLLGKVDFTEEEISNMRKELEKYGIQMPTFSKIGGILANELSVDEAALHAAVFAINEAIDKGHAENTMAALQNPNALLRNTQRPLAQAYQDTLSKAKRKKEDQASGRRSSVATEERDVYEELLTQQEIQSSVDLVNTSAAIQQVNQALDAEDQKALLASLRLPALGLVGVLDDNSCFYLEHFTSYRKHKVKDAGGAAQLEREEIQRVITSCNEFAEAEKRKQEAVVAINAAIRRGVPEETVEELLNPEAQLPIVYHTAASLYQAELFSLQLGSQSKAGLTHEELCVAVEMLSAVSVLNEVLDTKDSVAVIEQLSDSPLGFSGLDADNLQRYADTLIRLRAESLAQGQEFLTWNDVQKCIDTINIQVHEEHERVIAIAEINEALNSGDPEKTLAALLLPTAKLQGVKPATAKHYYDVLLTTKDLICKSSGDESAVLWLDQIQEAIHAANRDQEDALKLAEAIADINRAVSEGDAKATLTALQCPDAGLRAALSECAHIYHSQLSQLQSTQTEQGTSGTSWVKHKIKDKYDYFYNIESKEGTWVEPDHFVHDSSQLTKEDIQSVLSSVTAEYNREQLWLANEQLIIKLQALIRGYLVRRAHNDRLEYLQKQEPSVIKLQASWKGYKQRRVYKDRLKTFQDSVSTVIKLQSLVKMWKAKRSYNKRLQYFKDHEKEIVTIQAYLKANKARVDYRTLTGSQHPPLSVVRKFVHLLEQSSLDLQEEQEVTRLREEVVTKIRANQQMEKDLNLMDIKIGLLVKNRITLQDVVSHSKKMKSKKNKMSKEDLATGEKQGIKGLSKDKRKKLEAYQHLFYLLQTNPSYLAKLIFQMPQNKSTKFMDTVIFTLYNYASNQREEYLLLKLFESALREEIKSKVDHIQEIVTGNPTVIKMVLSFYRGARGQNALRQLLGPVVKEIIEDKNLGINTNPVDIYKAWVNQLETATGEASKLPYEVTPEQALSHEEVRAKLESSNQVLRTVTDKVLGSIMSSLENIPYGMRYIAKVLKDTLHEKFPDATEDELLKIVGTLLYYRYMNPAIVAPDGFDIIDMTAGGQVHSEQRRNLASVAKMLQHAAANKLFEDESDHLTPMNSYISQTYQRFRGFFQAACDVPAPEEKFNVDEYSDMVTLSKPVIYISIEEIINTHSLVLEHKEAIAPDHSDLLHELLKDLGEVPDIESLLGEGAVDTNDPNKENSLSQLAKTEISLTLTNKFELLDGDDKDMKGLMTKTKKLIVDVVKIQPGETLTDILETPASAAQEAEHAKLVERQVVQDSQTPEGLKSSQAMLEDRQLPLEQKKRKILRNLRTLEQAGLASSKHKYQEIINDISKDIRYQRRYRQRRKAELVKLQQTLTALNSKAAFYQEQINYYDTYIKTCLDNLNRKNSRRSIKLDRKEEEKSTKKSKASSLKYTAAKLHEKGVILEIEGLQSNQLKNVMFDICPCEEVGDFEIKAKFLGVEMEKVQLHFQDLLQLQYEGVAVMKMFDKAKVNVNLLIFLLNKKFYGK</sequence>
<dbReference type="InterPro" id="IPR001936">
    <property type="entry name" value="RasGAP_dom"/>
</dbReference>
<dbReference type="GO" id="GO:0120025">
    <property type="term" value="C:plasma membrane bounded cell projection"/>
    <property type="evidence" value="ECO:0007669"/>
    <property type="project" value="UniProtKB-ARBA"/>
</dbReference>
<dbReference type="InterPro" id="IPR027417">
    <property type="entry name" value="P-loop_NTPase"/>
</dbReference>
<feature type="region of interest" description="Disordered" evidence="5">
    <location>
        <begin position="585"/>
        <end position="605"/>
    </location>
</feature>
<feature type="compositionally biased region" description="Polar residues" evidence="5">
    <location>
        <begin position="242"/>
        <end position="254"/>
    </location>
</feature>
<feature type="region of interest" description="Disordered" evidence="5">
    <location>
        <begin position="145"/>
        <end position="221"/>
    </location>
</feature>
<dbReference type="CDD" id="cd05131">
    <property type="entry name" value="RasGAP_IQGAP2"/>
    <property type="match status" value="1"/>
</dbReference>
<proteinExistence type="predicted"/>
<keyword evidence="3" id="KW-0112">Calmodulin-binding</keyword>
<protein>
    <submittedName>
        <fullName evidence="9">Uncharacterized protein</fullName>
    </submittedName>
</protein>
<evidence type="ECO:0000256" key="4">
    <source>
        <dbReference type="SAM" id="Coils"/>
    </source>
</evidence>
<dbReference type="PROSITE" id="PS50021">
    <property type="entry name" value="CH"/>
    <property type="match status" value="1"/>
</dbReference>
<feature type="region of interest" description="Disordered" evidence="5">
    <location>
        <begin position="242"/>
        <end position="310"/>
    </location>
</feature>
<dbReference type="InterPro" id="IPR036872">
    <property type="entry name" value="CH_dom_sf"/>
</dbReference>
<feature type="coiled-coil region" evidence="4">
    <location>
        <begin position="1587"/>
        <end position="1614"/>
    </location>
</feature>
<keyword evidence="10" id="KW-1185">Reference proteome</keyword>
<evidence type="ECO:0000313" key="9">
    <source>
        <dbReference type="EMBL" id="KAK9974419.1"/>
    </source>
</evidence>
<comment type="caution">
    <text evidence="9">The sequence shown here is derived from an EMBL/GenBank/DDBJ whole genome shotgun (WGS) entry which is preliminary data.</text>
</comment>
<feature type="region of interest" description="Disordered" evidence="5">
    <location>
        <begin position="854"/>
        <end position="917"/>
    </location>
</feature>
<feature type="region of interest" description="Disordered" evidence="5">
    <location>
        <begin position="504"/>
        <end position="567"/>
    </location>
</feature>
<feature type="region of interest" description="Disordered" evidence="5">
    <location>
        <begin position="413"/>
        <end position="481"/>
    </location>
</feature>
<dbReference type="PANTHER" id="PTHR14149:SF12">
    <property type="entry name" value="RAS GTPASE-ACTIVATING-LIKE PROTEIN IQGAP2"/>
    <property type="match status" value="1"/>
</dbReference>
<dbReference type="SMART" id="SM00015">
    <property type="entry name" value="IQ"/>
    <property type="match status" value="4"/>
</dbReference>
<dbReference type="SUPFAM" id="SSF47576">
    <property type="entry name" value="Calponin-homology domain, CH-domain"/>
    <property type="match status" value="1"/>
</dbReference>
<dbReference type="Gene3D" id="1.10.418.10">
    <property type="entry name" value="Calponin-like domain"/>
    <property type="match status" value="1"/>
</dbReference>
<feature type="coiled-coil region" evidence="4">
    <location>
        <begin position="2919"/>
        <end position="2978"/>
    </location>
</feature>
<dbReference type="GO" id="GO:1903479">
    <property type="term" value="P:mitotic actomyosin contractile ring assembly actin filament organization"/>
    <property type="evidence" value="ECO:0007669"/>
    <property type="project" value="TreeGrafter"/>
</dbReference>
<reference evidence="9 10" key="1">
    <citation type="submission" date="2024-05" db="EMBL/GenBank/DDBJ databases">
        <title>A high-quality chromosomal-level genome assembly of Topmouth culter (Culter alburnus).</title>
        <authorList>
            <person name="Zhao H."/>
        </authorList>
    </citation>
    <scope>NUCLEOTIDE SEQUENCE [LARGE SCALE GENOMIC DNA]</scope>
    <source>
        <strain evidence="9">CATC2023</strain>
        <tissue evidence="9">Muscle</tissue>
    </source>
</reference>
<dbReference type="SMART" id="SM00323">
    <property type="entry name" value="RasGAP"/>
    <property type="match status" value="1"/>
</dbReference>
<organism evidence="9 10">
    <name type="scientific">Culter alburnus</name>
    <name type="common">Topmouth culter</name>
    <dbReference type="NCBI Taxonomy" id="194366"/>
    <lineage>
        <taxon>Eukaryota</taxon>
        <taxon>Metazoa</taxon>
        <taxon>Chordata</taxon>
        <taxon>Craniata</taxon>
        <taxon>Vertebrata</taxon>
        <taxon>Euteleostomi</taxon>
        <taxon>Actinopterygii</taxon>
        <taxon>Neopterygii</taxon>
        <taxon>Teleostei</taxon>
        <taxon>Ostariophysi</taxon>
        <taxon>Cypriniformes</taxon>
        <taxon>Xenocyprididae</taxon>
        <taxon>Xenocypridinae</taxon>
        <taxon>Culter</taxon>
    </lineage>
</organism>
<dbReference type="Gene3D" id="1.20.5.190">
    <property type="match status" value="1"/>
</dbReference>
<dbReference type="InterPro" id="IPR000593">
    <property type="entry name" value="RasGAP_C"/>
</dbReference>